<keyword evidence="2" id="KW-1185">Reference proteome</keyword>
<reference evidence="1 2" key="1">
    <citation type="journal article" date="2021" name="Appl. Environ. Microbiol.">
        <title>Genetic linkage and physical mapping for an oyster mushroom Pleurotus cornucopiae and QTL analysis for the trait cap color.</title>
        <authorList>
            <person name="Zhang Y."/>
            <person name="Gao W."/>
            <person name="Sonnenberg A."/>
            <person name="Chen Q."/>
            <person name="Zhang J."/>
            <person name="Huang C."/>
        </authorList>
    </citation>
    <scope>NUCLEOTIDE SEQUENCE [LARGE SCALE GENOMIC DNA]</scope>
    <source>
        <strain evidence="1">CCMSSC00406</strain>
    </source>
</reference>
<comment type="caution">
    <text evidence="1">The sequence shown here is derived from an EMBL/GenBank/DDBJ whole genome shotgun (WGS) entry which is preliminary data.</text>
</comment>
<dbReference type="EMBL" id="WQMT02000005">
    <property type="protein sequence ID" value="KAG9223302.1"/>
    <property type="molecule type" value="Genomic_DNA"/>
</dbReference>
<evidence type="ECO:0000313" key="1">
    <source>
        <dbReference type="EMBL" id="KAG9223302.1"/>
    </source>
</evidence>
<evidence type="ECO:0000313" key="2">
    <source>
        <dbReference type="Proteomes" id="UP000824881"/>
    </source>
</evidence>
<proteinExistence type="predicted"/>
<name>A0ACB7IYG1_PLECO</name>
<protein>
    <submittedName>
        <fullName evidence="1">Uncharacterized protein</fullName>
    </submittedName>
</protein>
<organism evidence="1 2">
    <name type="scientific">Pleurotus cornucopiae</name>
    <name type="common">Cornucopia mushroom</name>
    <dbReference type="NCBI Taxonomy" id="5321"/>
    <lineage>
        <taxon>Eukaryota</taxon>
        <taxon>Fungi</taxon>
        <taxon>Dikarya</taxon>
        <taxon>Basidiomycota</taxon>
        <taxon>Agaricomycotina</taxon>
        <taxon>Agaricomycetes</taxon>
        <taxon>Agaricomycetidae</taxon>
        <taxon>Agaricales</taxon>
        <taxon>Pleurotineae</taxon>
        <taxon>Pleurotaceae</taxon>
        <taxon>Pleurotus</taxon>
    </lineage>
</organism>
<accession>A0ACB7IYG1</accession>
<dbReference type="Proteomes" id="UP000824881">
    <property type="component" value="Unassembled WGS sequence"/>
</dbReference>
<gene>
    <name evidence="1" type="ORF">CCMSSC00406_0000009</name>
</gene>
<sequence length="417" mass="46316">MVEIALREAKVEYTFYEVDLQNKPSWFVDKVNPVGKVPAITYGGPVVPPNEPSPASFKLAESLVILEFIIDLFPEANLLPRDPVERASARFLVNLFAEKLRTAYINVLVNRASTQEFITAIDELQKYMPPPGDNKGPQQRIKPLIYGAEDLPTAVYLTHLAKTDMLASHRSLHLEMTPQITLYTTKSSPFGHYVEIALREARADYSVYEVDLVNKPPWYTDKVNPAGKVPAISYGGSPAPADAPSPSSFKLAESLVILDFIIDIFPESNLLPIDPVARASTRFLLNLFSTTLRTACMSIAAFRGSPEEVLDAIDKLQVHMPAPGSGRFVTGDTFTSVDAVAAAYLLRFDRCLERDIGSFPEGEGVKAYHVLRTSERFTRYRAYLATLAKRESVKASFPEEKVLAQLGHFWVGNRAFA</sequence>